<organism evidence="4 5">
    <name type="scientific">Hominibacterium faecale</name>
    <dbReference type="NCBI Taxonomy" id="2839743"/>
    <lineage>
        <taxon>Bacteria</taxon>
        <taxon>Bacillati</taxon>
        <taxon>Bacillota</taxon>
        <taxon>Clostridia</taxon>
        <taxon>Peptostreptococcales</taxon>
        <taxon>Anaerovoracaceae</taxon>
        <taxon>Hominibacterium</taxon>
    </lineage>
</organism>
<keyword evidence="2" id="KW-0472">Membrane</keyword>
<evidence type="ECO:0000256" key="2">
    <source>
        <dbReference type="SAM" id="Phobius"/>
    </source>
</evidence>
<keyword evidence="1" id="KW-0175">Coiled coil</keyword>
<evidence type="ECO:0000313" key="5">
    <source>
        <dbReference type="Proteomes" id="UP001065549"/>
    </source>
</evidence>
<comment type="caution">
    <text evidence="4">The sequence shown here is derived from an EMBL/GenBank/DDBJ whole genome shotgun (WGS) entry which is preliminary data.</text>
</comment>
<keyword evidence="5" id="KW-1185">Reference proteome</keyword>
<evidence type="ECO:0000256" key="1">
    <source>
        <dbReference type="SAM" id="Coils"/>
    </source>
</evidence>
<accession>A0A9J6QRH5</accession>
<evidence type="ECO:0000313" key="4">
    <source>
        <dbReference type="EMBL" id="MCU7378501.1"/>
    </source>
</evidence>
<gene>
    <name evidence="4" type="ORF">OBO34_09030</name>
</gene>
<sequence length="642" mass="73001">MRKFSRFTGIILIVMMAMGLAATVASAETWEFGTSGKGKNPFTPRGYLVDTEKGQHWLSSPFNNSGPVVKYTGVENGVDYLEAKKSDGSNYTFYAMTDRNPWPESSSRIGYGKKFLFAYKNGSRIANFNDYVQTPATRGDKVDPSGEGTCWVFKIEGFELEPGCRYEFGFLRGMQANNGITLILAEDEKGNNIGYIQETNKGLTSAEKSKYMKEKDQEYKFISSWHKKADGEGYTVNKVPMRFTVQTYADLTLWKNEADKVQNFLNSVTNKDLKEGKYKRSNIKELKEVLSQYNKKAHNTVRLELQPSAKSMMKSMINDIERLLKNAKSDKPEPADITKLKEKLKEARELYAKAHANVGLDQGQYGRIEVENLDEEIKRAEEMDQYTPQNEINDEVKALEDAMIEVKASKVQKEQKVFYDKVTGIYVIAPVDSLPENAKLFVRRMGQETVDYKSMEKNLSDKETEAIFYRIHFYQDDRKIQPSETVEVQMPIDDNISQKSSTVYSVGKKGSLNKINSVKSNGMQFFKRKTLSALVLAGSTATEAEKSEARGQRMQAMMAQKKDKDAQNKLNQLEKAKKKKEEYKDPLNKMLKRNMNTATFSNDVEKETSPVYLILAAVLLALIAISMGIRALILQRREKWGK</sequence>
<dbReference type="EMBL" id="JAOSHN010000003">
    <property type="protein sequence ID" value="MCU7378501.1"/>
    <property type="molecule type" value="Genomic_DNA"/>
</dbReference>
<feature type="coiled-coil region" evidence="1">
    <location>
        <begin position="389"/>
        <end position="416"/>
    </location>
</feature>
<reference evidence="4" key="1">
    <citation type="submission" date="2022-09" db="EMBL/GenBank/DDBJ databases">
        <title>Culturomic study of gut microbiota in children with autism spectrum disorder.</title>
        <authorList>
            <person name="Efimov B.A."/>
            <person name="Chaplin A.V."/>
            <person name="Sokolova S.R."/>
            <person name="Pikina A.P."/>
            <person name="Korzhanova M."/>
            <person name="Belova V."/>
            <person name="Korostin D."/>
        </authorList>
    </citation>
    <scope>NUCLEOTIDE SEQUENCE</scope>
    <source>
        <strain evidence="4">ASD5510</strain>
    </source>
</reference>
<keyword evidence="2" id="KW-0812">Transmembrane</keyword>
<feature type="chain" id="PRO_5039901578" evidence="3">
    <location>
        <begin position="28"/>
        <end position="642"/>
    </location>
</feature>
<dbReference type="Proteomes" id="UP001065549">
    <property type="component" value="Unassembled WGS sequence"/>
</dbReference>
<name>A0A9J6QRH5_9FIRM</name>
<dbReference type="AlphaFoldDB" id="A0A9J6QRH5"/>
<proteinExistence type="predicted"/>
<feature type="signal peptide" evidence="3">
    <location>
        <begin position="1"/>
        <end position="27"/>
    </location>
</feature>
<keyword evidence="3" id="KW-0732">Signal</keyword>
<feature type="coiled-coil region" evidence="1">
    <location>
        <begin position="556"/>
        <end position="583"/>
    </location>
</feature>
<feature type="transmembrane region" description="Helical" evidence="2">
    <location>
        <begin position="611"/>
        <end position="633"/>
    </location>
</feature>
<protein>
    <submittedName>
        <fullName evidence="4">Uncharacterized protein</fullName>
    </submittedName>
</protein>
<dbReference type="RefSeq" id="WP_253019916.1">
    <property type="nucleotide sequence ID" value="NZ_JAOSHN010000003.1"/>
</dbReference>
<evidence type="ECO:0000256" key="3">
    <source>
        <dbReference type="SAM" id="SignalP"/>
    </source>
</evidence>
<keyword evidence="2" id="KW-1133">Transmembrane helix</keyword>